<sequence length="728" mass="75840">MRHIMKKITNPLAAILLSGIIACGGGGGGGGTTTPPANQAPNAAAPADFNAVEATTVTLDGSGSSDSDGSIATYAWTQTAGTPSVTLNNASMASASFTAPDVAANTQLTFQLTVTDDDGATNSDTVVVTITPDMPPQAVAPADFQAVEATTVSLNGTGSSDDVLITNYLWEQISGDSVTLTNANMATASFTAPDVPDNQTTELGFRLTVTDSASVTAADEVTVTIINQPATVALSGKVTYDHVPHNTSTDGLDYNNTFQAPVRGATVELLNESKASILQTTTSDANGDYSFDVDPSTSYVVRVKAELKKTGAVPTWDTTIVDNTNSQALYAMDSAIQAVNTSPVTLNINAASGWTGSSYGNTRVAAPFAILDSVYEAHEKIVAVDSTVALAALKINWSINNVAVNGDTSQGQISTSHFNGTEVFILGDANSDTDEYDGHVVVHEWGHYFEGRLSRSDSLGGSHSGSDKLDMRVAVGEGFGNALSGIITDDSFYRDSFGSGQSQGFNINVESNPTSNQGWFSEFTVQSLLYDIYDSNNDGADNLSLGFGPIYQALINGEKTTDALTSIFSLANQIKVESPANASAIDALLASQSVIAADDFGSTETNNGGDARNLPVYKAITIGGGSIEVCSFGDNGSYNKLGNRQFIRVDISTAGSYQFTANGKSAGDNPNFHVYRQGQFVFGGEASGDESVTRSLDPGTYIMDVHERSNITGGAGKDTCIDVSISAN</sequence>
<dbReference type="SUPFAM" id="SSF49299">
    <property type="entry name" value="PKD domain"/>
    <property type="match status" value="1"/>
</dbReference>
<evidence type="ECO:0000256" key="2">
    <source>
        <dbReference type="ARBA" id="ARBA00022525"/>
    </source>
</evidence>
<dbReference type="InterPro" id="IPR029865">
    <property type="entry name" value="KIAA0319-like"/>
</dbReference>
<evidence type="ECO:0000256" key="1">
    <source>
        <dbReference type="ARBA" id="ARBA00004613"/>
    </source>
</evidence>
<keyword evidence="2" id="KW-0964">Secreted</keyword>
<keyword evidence="7" id="KW-1185">Reference proteome</keyword>
<dbReference type="InterPro" id="IPR022409">
    <property type="entry name" value="PKD/Chitinase_dom"/>
</dbReference>
<keyword evidence="3 4" id="KW-0732">Signal</keyword>
<dbReference type="Pfam" id="PF17210">
    <property type="entry name" value="SdrD_B"/>
    <property type="match status" value="1"/>
</dbReference>
<dbReference type="Gene3D" id="2.60.40.10">
    <property type="entry name" value="Immunoglobulins"/>
    <property type="match status" value="3"/>
</dbReference>
<accession>A0A545UIB5</accession>
<comment type="subcellular location">
    <subcellularLocation>
        <location evidence="1">Secreted</location>
    </subcellularLocation>
</comment>
<keyword evidence="6" id="KW-0121">Carboxypeptidase</keyword>
<dbReference type="GO" id="GO:0016020">
    <property type="term" value="C:membrane"/>
    <property type="evidence" value="ECO:0007669"/>
    <property type="project" value="TreeGrafter"/>
</dbReference>
<dbReference type="PROSITE" id="PS51257">
    <property type="entry name" value="PROKAR_LIPOPROTEIN"/>
    <property type="match status" value="1"/>
</dbReference>
<feature type="domain" description="PKD/Chitinase" evidence="5">
    <location>
        <begin position="139"/>
        <end position="228"/>
    </location>
</feature>
<feature type="domain" description="PKD/Chitinase" evidence="5">
    <location>
        <begin position="42"/>
        <end position="133"/>
    </location>
</feature>
<gene>
    <name evidence="6" type="ORF">FLL46_03510</name>
</gene>
<keyword evidence="6" id="KW-0378">Hydrolase</keyword>
<dbReference type="GO" id="GO:0031410">
    <property type="term" value="C:cytoplasmic vesicle"/>
    <property type="evidence" value="ECO:0007669"/>
    <property type="project" value="TreeGrafter"/>
</dbReference>
<evidence type="ECO:0000313" key="7">
    <source>
        <dbReference type="Proteomes" id="UP000315439"/>
    </source>
</evidence>
<feature type="chain" id="PRO_5022212470" evidence="4">
    <location>
        <begin position="25"/>
        <end position="728"/>
    </location>
</feature>
<dbReference type="InterPro" id="IPR008969">
    <property type="entry name" value="CarboxyPept-like_regulatory"/>
</dbReference>
<comment type="caution">
    <text evidence="6">The sequence shown here is derived from an EMBL/GenBank/DDBJ whole genome shotgun (WGS) entry which is preliminary data.</text>
</comment>
<dbReference type="SUPFAM" id="SSF49464">
    <property type="entry name" value="Carboxypeptidase regulatory domain-like"/>
    <property type="match status" value="1"/>
</dbReference>
<dbReference type="InterPro" id="IPR013783">
    <property type="entry name" value="Ig-like_fold"/>
</dbReference>
<dbReference type="InterPro" id="IPR035986">
    <property type="entry name" value="PKD_dom_sf"/>
</dbReference>
<keyword evidence="6" id="KW-0645">Protease</keyword>
<dbReference type="GO" id="GO:0004180">
    <property type="term" value="F:carboxypeptidase activity"/>
    <property type="evidence" value="ECO:0007669"/>
    <property type="project" value="UniProtKB-KW"/>
</dbReference>
<dbReference type="Proteomes" id="UP000315439">
    <property type="component" value="Unassembled WGS sequence"/>
</dbReference>
<proteinExistence type="predicted"/>
<dbReference type="Pfam" id="PF22352">
    <property type="entry name" value="K319L-like_PKD"/>
    <property type="match status" value="2"/>
</dbReference>
<dbReference type="GO" id="GO:0005576">
    <property type="term" value="C:extracellular region"/>
    <property type="evidence" value="ECO:0007669"/>
    <property type="project" value="UniProtKB-SubCell"/>
</dbReference>
<dbReference type="AlphaFoldDB" id="A0A545UIB5"/>
<organism evidence="6 7">
    <name type="scientific">Aliikangiella coralliicola</name>
    <dbReference type="NCBI Taxonomy" id="2592383"/>
    <lineage>
        <taxon>Bacteria</taxon>
        <taxon>Pseudomonadati</taxon>
        <taxon>Pseudomonadota</taxon>
        <taxon>Gammaproteobacteria</taxon>
        <taxon>Oceanospirillales</taxon>
        <taxon>Pleioneaceae</taxon>
        <taxon>Aliikangiella</taxon>
    </lineage>
</organism>
<evidence type="ECO:0000256" key="4">
    <source>
        <dbReference type="SAM" id="SignalP"/>
    </source>
</evidence>
<evidence type="ECO:0000313" key="6">
    <source>
        <dbReference type="EMBL" id="TQV89207.1"/>
    </source>
</evidence>
<protein>
    <submittedName>
        <fullName evidence="6">Carboxypeptidase regulatory-like domain-containing protein</fullName>
    </submittedName>
</protein>
<evidence type="ECO:0000259" key="5">
    <source>
        <dbReference type="SMART" id="SM00089"/>
    </source>
</evidence>
<evidence type="ECO:0000256" key="3">
    <source>
        <dbReference type="ARBA" id="ARBA00022729"/>
    </source>
</evidence>
<dbReference type="OrthoDB" id="5699193at2"/>
<dbReference type="PANTHER" id="PTHR46182:SF2">
    <property type="entry name" value="FI19480P1"/>
    <property type="match status" value="1"/>
</dbReference>
<reference evidence="6 7" key="1">
    <citation type="submission" date="2019-07" db="EMBL/GenBank/DDBJ databases">
        <title>Draft genome for Aliikangiella sp. M105.</title>
        <authorList>
            <person name="Wang G."/>
        </authorList>
    </citation>
    <scope>NUCLEOTIDE SEQUENCE [LARGE SCALE GENOMIC DNA]</scope>
    <source>
        <strain evidence="6 7">M105</strain>
    </source>
</reference>
<dbReference type="InterPro" id="IPR033764">
    <property type="entry name" value="Sdr_B"/>
</dbReference>
<dbReference type="SMART" id="SM00089">
    <property type="entry name" value="PKD"/>
    <property type="match status" value="2"/>
</dbReference>
<feature type="signal peptide" evidence="4">
    <location>
        <begin position="1"/>
        <end position="24"/>
    </location>
</feature>
<dbReference type="EMBL" id="VIKS01000002">
    <property type="protein sequence ID" value="TQV89207.1"/>
    <property type="molecule type" value="Genomic_DNA"/>
</dbReference>
<dbReference type="PANTHER" id="PTHR46182">
    <property type="entry name" value="FI19480P1"/>
    <property type="match status" value="1"/>
</dbReference>
<name>A0A545UIB5_9GAMM</name>